<proteinExistence type="predicted"/>
<keyword evidence="2" id="KW-1185">Reference proteome</keyword>
<dbReference type="RefSeq" id="WP_145450038.1">
    <property type="nucleotide sequence ID" value="NZ_CP037421.1"/>
</dbReference>
<evidence type="ECO:0000313" key="1">
    <source>
        <dbReference type="EMBL" id="QDT27565.1"/>
    </source>
</evidence>
<accession>A0A517Q7G2</accession>
<protein>
    <submittedName>
        <fullName evidence="1">Uncharacterized protein</fullName>
    </submittedName>
</protein>
<sequence>MKIFISPVAETDWTVDAGEFVTEIKSRFPEAIVTEGTTGAHSLEWRLADSVEGSLDLSGNTVVLDGNILDCARFAVWYRRLVPASQRLVFYDESYSADLDLELATTVEELITPFEIDDISGA</sequence>
<gene>
    <name evidence="1" type="ORF">Enr10x_28830</name>
</gene>
<organism evidence="1 2">
    <name type="scientific">Gimesia panareensis</name>
    <dbReference type="NCBI Taxonomy" id="2527978"/>
    <lineage>
        <taxon>Bacteria</taxon>
        <taxon>Pseudomonadati</taxon>
        <taxon>Planctomycetota</taxon>
        <taxon>Planctomycetia</taxon>
        <taxon>Planctomycetales</taxon>
        <taxon>Planctomycetaceae</taxon>
        <taxon>Gimesia</taxon>
    </lineage>
</organism>
<dbReference type="Proteomes" id="UP000315647">
    <property type="component" value="Chromosome"/>
</dbReference>
<name>A0A517Q7G2_9PLAN</name>
<dbReference type="EMBL" id="CP037421">
    <property type="protein sequence ID" value="QDT27565.1"/>
    <property type="molecule type" value="Genomic_DNA"/>
</dbReference>
<evidence type="ECO:0000313" key="2">
    <source>
        <dbReference type="Proteomes" id="UP000315647"/>
    </source>
</evidence>
<dbReference type="AlphaFoldDB" id="A0A517Q7G2"/>
<reference evidence="1 2" key="1">
    <citation type="submission" date="2019-03" db="EMBL/GenBank/DDBJ databases">
        <title>Deep-cultivation of Planctomycetes and their phenomic and genomic characterization uncovers novel biology.</title>
        <authorList>
            <person name="Wiegand S."/>
            <person name="Jogler M."/>
            <person name="Boedeker C."/>
            <person name="Pinto D."/>
            <person name="Vollmers J."/>
            <person name="Rivas-Marin E."/>
            <person name="Kohn T."/>
            <person name="Peeters S.H."/>
            <person name="Heuer A."/>
            <person name="Rast P."/>
            <person name="Oberbeckmann S."/>
            <person name="Bunk B."/>
            <person name="Jeske O."/>
            <person name="Meyerdierks A."/>
            <person name="Storesund J.E."/>
            <person name="Kallscheuer N."/>
            <person name="Luecker S."/>
            <person name="Lage O.M."/>
            <person name="Pohl T."/>
            <person name="Merkel B.J."/>
            <person name="Hornburger P."/>
            <person name="Mueller R.-W."/>
            <person name="Bruemmer F."/>
            <person name="Labrenz M."/>
            <person name="Spormann A.M."/>
            <person name="Op den Camp H."/>
            <person name="Overmann J."/>
            <person name="Amann R."/>
            <person name="Jetten M.S.M."/>
            <person name="Mascher T."/>
            <person name="Medema M.H."/>
            <person name="Devos D.P."/>
            <person name="Kaster A.-K."/>
            <person name="Ovreas L."/>
            <person name="Rohde M."/>
            <person name="Galperin M.Y."/>
            <person name="Jogler C."/>
        </authorList>
    </citation>
    <scope>NUCLEOTIDE SEQUENCE [LARGE SCALE GENOMIC DNA]</scope>
    <source>
        <strain evidence="1 2">Enr10</strain>
    </source>
</reference>